<proteinExistence type="predicted"/>
<evidence type="ECO:0008006" key="9">
    <source>
        <dbReference type="Google" id="ProtNLM"/>
    </source>
</evidence>
<dbReference type="PANTHER" id="PTHR46481:SF10">
    <property type="entry name" value="ZINC FINGER BED DOMAIN-CONTAINING PROTEIN 39"/>
    <property type="match status" value="1"/>
</dbReference>
<keyword evidence="5" id="KW-0539">Nucleus</keyword>
<dbReference type="Proteomes" id="UP001176521">
    <property type="component" value="Unassembled WGS sequence"/>
</dbReference>
<dbReference type="PANTHER" id="PTHR46481">
    <property type="entry name" value="ZINC FINGER BED DOMAIN-CONTAINING PROTEIN 4"/>
    <property type="match status" value="1"/>
</dbReference>
<keyword evidence="2" id="KW-0479">Metal-binding</keyword>
<dbReference type="GO" id="GO:0008270">
    <property type="term" value="F:zinc ion binding"/>
    <property type="evidence" value="ECO:0007669"/>
    <property type="project" value="UniProtKB-KW"/>
</dbReference>
<gene>
    <name evidence="7" type="ORF">OC842_007711</name>
</gene>
<keyword evidence="3" id="KW-0863">Zinc-finger</keyword>
<protein>
    <recommendedName>
        <fullName evidence="9">BED-type domain-containing protein</fullName>
    </recommendedName>
</protein>
<dbReference type="SUPFAM" id="SSF53098">
    <property type="entry name" value="Ribonuclease H-like"/>
    <property type="match status" value="1"/>
</dbReference>
<feature type="region of interest" description="Disordered" evidence="6">
    <location>
        <begin position="101"/>
        <end position="339"/>
    </location>
</feature>
<feature type="non-terminal residue" evidence="7">
    <location>
        <position position="1089"/>
    </location>
</feature>
<evidence type="ECO:0000256" key="6">
    <source>
        <dbReference type="SAM" id="MobiDB-lite"/>
    </source>
</evidence>
<accession>A0AAN6JM54</accession>
<evidence type="ECO:0000313" key="7">
    <source>
        <dbReference type="EMBL" id="KAK0518704.1"/>
    </source>
</evidence>
<evidence type="ECO:0000256" key="1">
    <source>
        <dbReference type="ARBA" id="ARBA00004123"/>
    </source>
</evidence>
<comment type="caution">
    <text evidence="7">The sequence shown here is derived from an EMBL/GenBank/DDBJ whole genome shotgun (WGS) entry which is preliminary data.</text>
</comment>
<feature type="compositionally biased region" description="Polar residues" evidence="6">
    <location>
        <begin position="118"/>
        <end position="140"/>
    </location>
</feature>
<feature type="compositionally biased region" description="Polar residues" evidence="6">
    <location>
        <begin position="275"/>
        <end position="302"/>
    </location>
</feature>
<evidence type="ECO:0000256" key="2">
    <source>
        <dbReference type="ARBA" id="ARBA00022723"/>
    </source>
</evidence>
<evidence type="ECO:0000313" key="8">
    <source>
        <dbReference type="Proteomes" id="UP001176521"/>
    </source>
</evidence>
<evidence type="ECO:0000256" key="3">
    <source>
        <dbReference type="ARBA" id="ARBA00022771"/>
    </source>
</evidence>
<feature type="region of interest" description="Disordered" evidence="6">
    <location>
        <begin position="756"/>
        <end position="776"/>
    </location>
</feature>
<dbReference type="InterPro" id="IPR012337">
    <property type="entry name" value="RNaseH-like_sf"/>
</dbReference>
<dbReference type="InterPro" id="IPR052035">
    <property type="entry name" value="ZnF_BED_domain_contain"/>
</dbReference>
<evidence type="ECO:0000256" key="5">
    <source>
        <dbReference type="ARBA" id="ARBA00023242"/>
    </source>
</evidence>
<comment type="subcellular location">
    <subcellularLocation>
        <location evidence="1">Nucleus</location>
    </subcellularLocation>
</comment>
<sequence>MPSFSQEFELFELFGDVLCSQASGDVINDRVDSIQLPPAVASSWKRFLDQSAVAVTKKNPYPWQVMPALEQDQTKKAMNDFKKDPQWPEYRKLLKELTTFSQSQASQEMAAPRPQLQIPGQSSQGASRLQVPGISSSTGEAPSGPRRSGRTVSPSSRLRGYAVARGSSDRHRRANSNASSDDQGLSGGESGDRRYETPDDDSDEDVYRPPSNAQRRRGDTGKRFASARDDAEEEDKDDEDDEDDEEEVDRVTARGRATKRFRATDKEAGHFQQARGRQSASTKQSRTLPRQPTRMNGQSSATAIDLELLADEPDKSFDVEEDTDNRGKGAEEIRQLRDDMKARLPKLQGNEPREWRMSVINKLSSKYILYYYDLLKRYQDRDGKVHYTWKCRCCKNLFHPQAGQNSNLISHVKGTQTRGSCNDRFKPQTPGVMPFDEFEPSAKETAQAPEAPVPKSFTGEHARMAKWRTQVSDATRSKQAQVLRRSILIWIVMTSQPFTAPTNPYFAAMLHAANPAAAFDSIRSPRTIGRDLDFLYKSLYSQAITSIQAAPGKFTIQHDVWTTPSGRDAFLAVHASWIDNHFRPRTACIGFDRLGMDHTGAVLAGHLAGFLDASELWGKWSGLVVCDAAESNVRAARFIGQEIQKPNHNIPDDVKAQKHLEDFSILDNVILCFAHGLNRAVVDGAKAAGAHVTMVDKTQDKVVRPTIMIDATAAGGDIQAWEEMQAGMVGEKVDAAMIKEVQEQYQEIDDDVAAVFDDPEPADTSPSQGQPAGGEDREIVQDYATDDNIESASSAPDRLHKCLVKIRASTKAIAHFQEMLINAYPEPIKRPTLPSLRNDTRWNSFLRELRGCVKAQKAFIQLFNSDETDTWTPFKLTAAEWKAMDRLCTALECAETITMDVQRVQCSVAEVLLFHFILKSSIRFQLSQLGSLSENDPAYGVVLAMKAIQTKIEKYRSKAVLNNTIVVATALHPAARDWLPKRYPEIKDVQTLMREYANRYVGKKAGEARPLARSKKIDDRYLKYLDIDGLDADPEENDPISDAEQVQPNDEVDLYFSDRYVWDDTTDGPTSTEQALKWWKRHRDVLPRL</sequence>
<evidence type="ECO:0000256" key="4">
    <source>
        <dbReference type="ARBA" id="ARBA00022833"/>
    </source>
</evidence>
<dbReference type="GO" id="GO:0005634">
    <property type="term" value="C:nucleus"/>
    <property type="evidence" value="ECO:0007669"/>
    <property type="project" value="UniProtKB-SubCell"/>
</dbReference>
<keyword evidence="8" id="KW-1185">Reference proteome</keyword>
<keyword evidence="4" id="KW-0862">Zinc</keyword>
<dbReference type="AlphaFoldDB" id="A0AAN6JM54"/>
<organism evidence="7 8">
    <name type="scientific">Tilletia horrida</name>
    <dbReference type="NCBI Taxonomy" id="155126"/>
    <lineage>
        <taxon>Eukaryota</taxon>
        <taxon>Fungi</taxon>
        <taxon>Dikarya</taxon>
        <taxon>Basidiomycota</taxon>
        <taxon>Ustilaginomycotina</taxon>
        <taxon>Exobasidiomycetes</taxon>
        <taxon>Tilletiales</taxon>
        <taxon>Tilletiaceae</taxon>
        <taxon>Tilletia</taxon>
    </lineage>
</organism>
<feature type="compositionally biased region" description="Acidic residues" evidence="6">
    <location>
        <begin position="230"/>
        <end position="248"/>
    </location>
</feature>
<name>A0AAN6JM54_9BASI</name>
<dbReference type="EMBL" id="JAPDMQ010001199">
    <property type="protein sequence ID" value="KAK0518704.1"/>
    <property type="molecule type" value="Genomic_DNA"/>
</dbReference>
<feature type="compositionally biased region" description="Basic and acidic residues" evidence="6">
    <location>
        <begin position="312"/>
        <end position="339"/>
    </location>
</feature>
<reference evidence="7" key="1">
    <citation type="journal article" date="2023" name="PhytoFront">
        <title>Draft Genome Resources of Seven Strains of Tilletia horrida, Causal Agent of Kernel Smut of Rice.</title>
        <authorList>
            <person name="Khanal S."/>
            <person name="Antony Babu S."/>
            <person name="Zhou X.G."/>
        </authorList>
    </citation>
    <scope>NUCLEOTIDE SEQUENCE</scope>
    <source>
        <strain evidence="7">TX3</strain>
    </source>
</reference>
<feature type="compositionally biased region" description="Basic and acidic residues" evidence="6">
    <location>
        <begin position="216"/>
        <end position="229"/>
    </location>
</feature>